<keyword evidence="4" id="KW-1003">Cell membrane</keyword>
<dbReference type="SMART" id="SM00388">
    <property type="entry name" value="HisKA"/>
    <property type="match status" value="1"/>
</dbReference>
<dbReference type="InterPro" id="IPR050398">
    <property type="entry name" value="HssS/ArlS-like"/>
</dbReference>
<evidence type="ECO:0000259" key="17">
    <source>
        <dbReference type="PROSITE" id="PS50885"/>
    </source>
</evidence>
<dbReference type="CDD" id="cd06225">
    <property type="entry name" value="HAMP"/>
    <property type="match status" value="1"/>
</dbReference>
<evidence type="ECO:0000256" key="14">
    <source>
        <dbReference type="SAM" id="Coils"/>
    </source>
</evidence>
<feature type="transmembrane region" description="Helical" evidence="15">
    <location>
        <begin position="7"/>
        <end position="30"/>
    </location>
</feature>
<reference evidence="18 19" key="1">
    <citation type="submission" date="2019-08" db="EMBL/GenBank/DDBJ databases">
        <title>In-depth cultivation of the pig gut microbiome towards novel bacterial diversity and tailored functional studies.</title>
        <authorList>
            <person name="Wylensek D."/>
            <person name="Hitch T.C.A."/>
            <person name="Clavel T."/>
        </authorList>
    </citation>
    <scope>NUCLEOTIDE SEQUENCE [LARGE SCALE GENOMIC DNA]</scope>
    <source>
        <strain evidence="18 19">WCA-693-APC-MOT-I</strain>
    </source>
</reference>
<dbReference type="SUPFAM" id="SSF55874">
    <property type="entry name" value="ATPase domain of HSP90 chaperone/DNA topoisomerase II/histidine kinase"/>
    <property type="match status" value="1"/>
</dbReference>
<evidence type="ECO:0000256" key="8">
    <source>
        <dbReference type="ARBA" id="ARBA00022741"/>
    </source>
</evidence>
<dbReference type="Gene3D" id="3.30.565.10">
    <property type="entry name" value="Histidine kinase-like ATPase, C-terminal domain"/>
    <property type="match status" value="1"/>
</dbReference>
<dbReference type="FunFam" id="3.30.565.10:FF:000006">
    <property type="entry name" value="Sensor histidine kinase WalK"/>
    <property type="match status" value="1"/>
</dbReference>
<dbReference type="GO" id="GO:0005886">
    <property type="term" value="C:plasma membrane"/>
    <property type="evidence" value="ECO:0007669"/>
    <property type="project" value="UniProtKB-SubCell"/>
</dbReference>
<evidence type="ECO:0000256" key="1">
    <source>
        <dbReference type="ARBA" id="ARBA00000085"/>
    </source>
</evidence>
<dbReference type="SUPFAM" id="SSF47384">
    <property type="entry name" value="Homodimeric domain of signal transducing histidine kinase"/>
    <property type="match status" value="1"/>
</dbReference>
<keyword evidence="6" id="KW-0808">Transferase</keyword>
<dbReference type="CDD" id="cd00082">
    <property type="entry name" value="HisKA"/>
    <property type="match status" value="1"/>
</dbReference>
<keyword evidence="13 15" id="KW-0472">Membrane</keyword>
<evidence type="ECO:0000313" key="18">
    <source>
        <dbReference type="EMBL" id="MSS63252.1"/>
    </source>
</evidence>
<keyword evidence="14" id="KW-0175">Coiled coil</keyword>
<feature type="domain" description="Histidine kinase" evidence="16">
    <location>
        <begin position="271"/>
        <end position="491"/>
    </location>
</feature>
<evidence type="ECO:0000256" key="13">
    <source>
        <dbReference type="ARBA" id="ARBA00023136"/>
    </source>
</evidence>
<comment type="catalytic activity">
    <reaction evidence="1">
        <text>ATP + protein L-histidine = ADP + protein N-phospho-L-histidine.</text>
        <dbReference type="EC" id="2.7.13.3"/>
    </reaction>
</comment>
<dbReference type="InterPro" id="IPR036097">
    <property type="entry name" value="HisK_dim/P_sf"/>
</dbReference>
<accession>A0A6L5XWW7</accession>
<evidence type="ECO:0000256" key="3">
    <source>
        <dbReference type="ARBA" id="ARBA00012438"/>
    </source>
</evidence>
<dbReference type="GO" id="GO:0005524">
    <property type="term" value="F:ATP binding"/>
    <property type="evidence" value="ECO:0007669"/>
    <property type="project" value="UniProtKB-KW"/>
</dbReference>
<evidence type="ECO:0000256" key="11">
    <source>
        <dbReference type="ARBA" id="ARBA00022989"/>
    </source>
</evidence>
<dbReference type="SUPFAM" id="SSF158472">
    <property type="entry name" value="HAMP domain-like"/>
    <property type="match status" value="1"/>
</dbReference>
<dbReference type="EC" id="2.7.13.3" evidence="3"/>
<evidence type="ECO:0000256" key="4">
    <source>
        <dbReference type="ARBA" id="ARBA00022475"/>
    </source>
</evidence>
<comment type="subcellular location">
    <subcellularLocation>
        <location evidence="2">Cell membrane</location>
        <topology evidence="2">Multi-pass membrane protein</topology>
    </subcellularLocation>
</comment>
<dbReference type="Gene3D" id="6.10.340.10">
    <property type="match status" value="1"/>
</dbReference>
<keyword evidence="5" id="KW-0597">Phosphoprotein</keyword>
<dbReference type="Gene3D" id="1.10.287.130">
    <property type="match status" value="1"/>
</dbReference>
<dbReference type="SMART" id="SM00387">
    <property type="entry name" value="HATPase_c"/>
    <property type="match status" value="1"/>
</dbReference>
<dbReference type="PRINTS" id="PR00344">
    <property type="entry name" value="BCTRLSENSOR"/>
</dbReference>
<keyword evidence="10" id="KW-0067">ATP-binding</keyword>
<dbReference type="Pfam" id="PF00672">
    <property type="entry name" value="HAMP"/>
    <property type="match status" value="1"/>
</dbReference>
<dbReference type="InterPro" id="IPR003661">
    <property type="entry name" value="HisK_dim/P_dom"/>
</dbReference>
<evidence type="ECO:0000256" key="15">
    <source>
        <dbReference type="SAM" id="Phobius"/>
    </source>
</evidence>
<keyword evidence="9 18" id="KW-0418">Kinase</keyword>
<feature type="domain" description="HAMP" evidence="17">
    <location>
        <begin position="204"/>
        <end position="256"/>
    </location>
</feature>
<feature type="coiled-coil region" evidence="14">
    <location>
        <begin position="244"/>
        <end position="271"/>
    </location>
</feature>
<gene>
    <name evidence="18" type="ORF">FYJ58_05085</name>
</gene>
<dbReference type="Proteomes" id="UP000482209">
    <property type="component" value="Unassembled WGS sequence"/>
</dbReference>
<dbReference type="InterPro" id="IPR003594">
    <property type="entry name" value="HATPase_dom"/>
</dbReference>
<name>A0A6L5XWW7_9FIRM</name>
<evidence type="ECO:0000256" key="12">
    <source>
        <dbReference type="ARBA" id="ARBA00023012"/>
    </source>
</evidence>
<dbReference type="InterPro" id="IPR004358">
    <property type="entry name" value="Sig_transdc_His_kin-like_C"/>
</dbReference>
<evidence type="ECO:0000256" key="7">
    <source>
        <dbReference type="ARBA" id="ARBA00022692"/>
    </source>
</evidence>
<dbReference type="EMBL" id="VUMT01000005">
    <property type="protein sequence ID" value="MSS63252.1"/>
    <property type="molecule type" value="Genomic_DNA"/>
</dbReference>
<dbReference type="RefSeq" id="WP_154518202.1">
    <property type="nucleotide sequence ID" value="NZ_VUMT01000005.1"/>
</dbReference>
<feature type="transmembrane region" description="Helical" evidence="15">
    <location>
        <begin position="179"/>
        <end position="203"/>
    </location>
</feature>
<dbReference type="InterPro" id="IPR036890">
    <property type="entry name" value="HATPase_C_sf"/>
</dbReference>
<dbReference type="Pfam" id="PF02518">
    <property type="entry name" value="HATPase_c"/>
    <property type="match status" value="1"/>
</dbReference>
<protein>
    <recommendedName>
        <fullName evidence="3">histidine kinase</fullName>
        <ecNumber evidence="3">2.7.13.3</ecNumber>
    </recommendedName>
</protein>
<proteinExistence type="predicted"/>
<dbReference type="AlphaFoldDB" id="A0A6L5XWW7"/>
<keyword evidence="12" id="KW-0902">Two-component regulatory system</keyword>
<organism evidence="18 19">
    <name type="scientific">Velocimicrobium porci</name>
    <dbReference type="NCBI Taxonomy" id="2606634"/>
    <lineage>
        <taxon>Bacteria</taxon>
        <taxon>Bacillati</taxon>
        <taxon>Bacillota</taxon>
        <taxon>Clostridia</taxon>
        <taxon>Lachnospirales</taxon>
        <taxon>Lachnospiraceae</taxon>
        <taxon>Velocimicrobium</taxon>
    </lineage>
</organism>
<sequence length="501" mass="57416">MKIRQRLVISFLIVITVPIILICAAGSALMNYHMNEIQQSYNLETDTIQILVNPLQVLNRLTRSICNRLQTTVLRHPEKIENQEYMDSINKELKTKFSFLIIRKEKEYVYVGNYEEFKQIKEKLPEYGADSSEIDGGFYVSGDNPALVKQQDFIYKDGAQGSAFVVTEVDTILPQIRALAVQIVVAFILIICFTASILILWIYQGIIRPLKTLQCAARQMSEGNLNNSVKVEKEDEIGDLCKDFENMRIRLKELIESRIQYEEDSRELMSNISHDLKTPLTAIKGYAEGIMDGVADTPEKLDKYLRTIYNKANDMTVLVDELSFYSKIDCNAVPYNFVCVNLDDYFSDCINELTLDLEMKNIDIGYFNYVDKNQQVWIDVEQLKRVVNNIIGNSVKYLDKKKGLINIRIRDGREHVQVEFEDNGKGIAENEIPFIFDRFYRTDASRNSSQGGTGLGLSISKKIIEGHGGKIWASGKENVGTSIYFTLRKCDCEKKEDLNYE</sequence>
<dbReference type="CDD" id="cd00075">
    <property type="entry name" value="HATPase"/>
    <property type="match status" value="1"/>
</dbReference>
<comment type="caution">
    <text evidence="18">The sequence shown here is derived from an EMBL/GenBank/DDBJ whole genome shotgun (WGS) entry which is preliminary data.</text>
</comment>
<dbReference type="PROSITE" id="PS50109">
    <property type="entry name" value="HIS_KIN"/>
    <property type="match status" value="1"/>
</dbReference>
<dbReference type="GO" id="GO:0000155">
    <property type="term" value="F:phosphorelay sensor kinase activity"/>
    <property type="evidence" value="ECO:0007669"/>
    <property type="project" value="InterPro"/>
</dbReference>
<evidence type="ECO:0000259" key="16">
    <source>
        <dbReference type="PROSITE" id="PS50109"/>
    </source>
</evidence>
<dbReference type="InterPro" id="IPR003660">
    <property type="entry name" value="HAMP_dom"/>
</dbReference>
<dbReference type="InterPro" id="IPR005467">
    <property type="entry name" value="His_kinase_dom"/>
</dbReference>
<evidence type="ECO:0000256" key="10">
    <source>
        <dbReference type="ARBA" id="ARBA00022840"/>
    </source>
</evidence>
<evidence type="ECO:0000256" key="5">
    <source>
        <dbReference type="ARBA" id="ARBA00022553"/>
    </source>
</evidence>
<keyword evidence="7 15" id="KW-0812">Transmembrane</keyword>
<dbReference type="Pfam" id="PF00512">
    <property type="entry name" value="HisKA"/>
    <property type="match status" value="1"/>
</dbReference>
<dbReference type="PANTHER" id="PTHR45528:SF1">
    <property type="entry name" value="SENSOR HISTIDINE KINASE CPXA"/>
    <property type="match status" value="1"/>
</dbReference>
<dbReference type="PROSITE" id="PS50885">
    <property type="entry name" value="HAMP"/>
    <property type="match status" value="1"/>
</dbReference>
<dbReference type="PANTHER" id="PTHR45528">
    <property type="entry name" value="SENSOR HISTIDINE KINASE CPXA"/>
    <property type="match status" value="1"/>
</dbReference>
<keyword evidence="11 15" id="KW-1133">Transmembrane helix</keyword>
<evidence type="ECO:0000256" key="6">
    <source>
        <dbReference type="ARBA" id="ARBA00022679"/>
    </source>
</evidence>
<keyword evidence="8" id="KW-0547">Nucleotide-binding</keyword>
<keyword evidence="19" id="KW-1185">Reference proteome</keyword>
<dbReference type="FunFam" id="1.10.287.130:FF:000001">
    <property type="entry name" value="Two-component sensor histidine kinase"/>
    <property type="match status" value="1"/>
</dbReference>
<evidence type="ECO:0000256" key="9">
    <source>
        <dbReference type="ARBA" id="ARBA00022777"/>
    </source>
</evidence>
<dbReference type="SMART" id="SM00304">
    <property type="entry name" value="HAMP"/>
    <property type="match status" value="1"/>
</dbReference>
<evidence type="ECO:0000313" key="19">
    <source>
        <dbReference type="Proteomes" id="UP000482209"/>
    </source>
</evidence>
<evidence type="ECO:0000256" key="2">
    <source>
        <dbReference type="ARBA" id="ARBA00004651"/>
    </source>
</evidence>